<protein>
    <submittedName>
        <fullName evidence="1">Uncharacterized protein</fullName>
    </submittedName>
</protein>
<organism evidence="1">
    <name type="scientific">Arundo donax</name>
    <name type="common">Giant reed</name>
    <name type="synonym">Donax arundinaceus</name>
    <dbReference type="NCBI Taxonomy" id="35708"/>
    <lineage>
        <taxon>Eukaryota</taxon>
        <taxon>Viridiplantae</taxon>
        <taxon>Streptophyta</taxon>
        <taxon>Embryophyta</taxon>
        <taxon>Tracheophyta</taxon>
        <taxon>Spermatophyta</taxon>
        <taxon>Magnoliopsida</taxon>
        <taxon>Liliopsida</taxon>
        <taxon>Poales</taxon>
        <taxon>Poaceae</taxon>
        <taxon>PACMAD clade</taxon>
        <taxon>Arundinoideae</taxon>
        <taxon>Arundineae</taxon>
        <taxon>Arundo</taxon>
    </lineage>
</organism>
<evidence type="ECO:0000313" key="1">
    <source>
        <dbReference type="EMBL" id="JAE19277.1"/>
    </source>
</evidence>
<reference evidence="1" key="2">
    <citation type="journal article" date="2015" name="Data Brief">
        <title>Shoot transcriptome of the giant reed, Arundo donax.</title>
        <authorList>
            <person name="Barrero R.A."/>
            <person name="Guerrero F.D."/>
            <person name="Moolhuijzen P."/>
            <person name="Goolsby J.A."/>
            <person name="Tidwell J."/>
            <person name="Bellgard S.E."/>
            <person name="Bellgard M.I."/>
        </authorList>
    </citation>
    <scope>NUCLEOTIDE SEQUENCE</scope>
    <source>
        <tissue evidence="1">Shoot tissue taken approximately 20 cm above the soil surface</tissue>
    </source>
</reference>
<proteinExistence type="predicted"/>
<dbReference type="AlphaFoldDB" id="A0A0A9G445"/>
<dbReference type="EMBL" id="GBRH01178619">
    <property type="protein sequence ID" value="JAE19277.1"/>
    <property type="molecule type" value="Transcribed_RNA"/>
</dbReference>
<name>A0A0A9G445_ARUDO</name>
<accession>A0A0A9G445</accession>
<reference evidence="1" key="1">
    <citation type="submission" date="2014-09" db="EMBL/GenBank/DDBJ databases">
        <authorList>
            <person name="Magalhaes I.L.F."/>
            <person name="Oliveira U."/>
            <person name="Santos F.R."/>
            <person name="Vidigal T.H.D.A."/>
            <person name="Brescovit A.D."/>
            <person name="Santos A.J."/>
        </authorList>
    </citation>
    <scope>NUCLEOTIDE SEQUENCE</scope>
    <source>
        <tissue evidence="1">Shoot tissue taken approximately 20 cm above the soil surface</tissue>
    </source>
</reference>
<sequence length="27" mass="2839">MPSVQLFSEATCKLLGCCGLVASKCLH</sequence>